<keyword evidence="7" id="KW-0067">ATP-binding</keyword>
<dbReference type="InterPro" id="IPR010982">
    <property type="entry name" value="Lambda_DNA-bd_dom_sf"/>
</dbReference>
<dbReference type="Proteomes" id="UP000267128">
    <property type="component" value="Unassembled WGS sequence"/>
</dbReference>
<evidence type="ECO:0000256" key="1">
    <source>
        <dbReference type="ARBA" id="ARBA00001946"/>
    </source>
</evidence>
<dbReference type="GO" id="GO:0016779">
    <property type="term" value="F:nucleotidyltransferase activity"/>
    <property type="evidence" value="ECO:0007669"/>
    <property type="project" value="UniProtKB-KW"/>
</dbReference>
<dbReference type="InterPro" id="IPR052038">
    <property type="entry name" value="Type-VII_TA_antitoxin"/>
</dbReference>
<dbReference type="Gene3D" id="1.10.260.40">
    <property type="entry name" value="lambda repressor-like DNA-binding domains"/>
    <property type="match status" value="1"/>
</dbReference>
<sequence length="157" mass="17118">MDVSALAQIARRTDAAVARARRDLVIAVREAHAAGLTQAQIAHEIGRSQPEVSRLLRFHGTGPRAMALRRNRAQVIQLVTQAGGSRPRVFGSVATGEDRDGSDIDLLIDLPPTVGLLRVARLERLLSDVLGIPVDIVPKDDLRPDFEDRVLREAVPL</sequence>
<dbReference type="InterPro" id="IPR043519">
    <property type="entry name" value="NT_sf"/>
</dbReference>
<dbReference type="Pfam" id="PF01909">
    <property type="entry name" value="NTP_transf_2"/>
    <property type="match status" value="1"/>
</dbReference>
<dbReference type="AlphaFoldDB" id="A0A3N0CIS5"/>
<name>A0A3N0CIS5_9ACTN</name>
<dbReference type="CDD" id="cd05403">
    <property type="entry name" value="NT_KNTase_like"/>
    <property type="match status" value="1"/>
</dbReference>
<keyword evidence="8" id="KW-0460">Magnesium</keyword>
<dbReference type="SUPFAM" id="SSF81301">
    <property type="entry name" value="Nucleotidyltransferase"/>
    <property type="match status" value="1"/>
</dbReference>
<keyword evidence="3" id="KW-0808">Transferase</keyword>
<evidence type="ECO:0000313" key="12">
    <source>
        <dbReference type="Proteomes" id="UP000267128"/>
    </source>
</evidence>
<evidence type="ECO:0000313" key="11">
    <source>
        <dbReference type="EMBL" id="RNL63344.1"/>
    </source>
</evidence>
<evidence type="ECO:0000256" key="3">
    <source>
        <dbReference type="ARBA" id="ARBA00022679"/>
    </source>
</evidence>
<keyword evidence="4" id="KW-0548">Nucleotidyltransferase</keyword>
<evidence type="ECO:0000256" key="2">
    <source>
        <dbReference type="ARBA" id="ARBA00022649"/>
    </source>
</evidence>
<evidence type="ECO:0000259" key="10">
    <source>
        <dbReference type="Pfam" id="PF01909"/>
    </source>
</evidence>
<comment type="caution">
    <text evidence="11">The sequence shown here is derived from an EMBL/GenBank/DDBJ whole genome shotgun (WGS) entry which is preliminary data.</text>
</comment>
<reference evidence="11 12" key="1">
    <citation type="submission" date="2018-11" db="EMBL/GenBank/DDBJ databases">
        <authorList>
            <person name="Li F."/>
        </authorList>
    </citation>
    <scope>NUCLEOTIDE SEQUENCE [LARGE SCALE GENOMIC DNA]</scope>
    <source>
        <strain evidence="11 12">Gsoil 097</strain>
    </source>
</reference>
<comment type="cofactor">
    <cofactor evidence="1">
        <name>Mg(2+)</name>
        <dbReference type="ChEBI" id="CHEBI:18420"/>
    </cofactor>
</comment>
<dbReference type="OrthoDB" id="9803128at2"/>
<evidence type="ECO:0000256" key="8">
    <source>
        <dbReference type="ARBA" id="ARBA00022842"/>
    </source>
</evidence>
<dbReference type="InterPro" id="IPR002934">
    <property type="entry name" value="Polymerase_NTP_transf_dom"/>
</dbReference>
<accession>A0A3N0CIS5</accession>
<proteinExistence type="inferred from homology"/>
<dbReference type="GO" id="GO:0005524">
    <property type="term" value="F:ATP binding"/>
    <property type="evidence" value="ECO:0007669"/>
    <property type="project" value="UniProtKB-KW"/>
</dbReference>
<keyword evidence="5" id="KW-0479">Metal-binding</keyword>
<dbReference type="GO" id="GO:0046872">
    <property type="term" value="F:metal ion binding"/>
    <property type="evidence" value="ECO:0007669"/>
    <property type="project" value="UniProtKB-KW"/>
</dbReference>
<feature type="domain" description="Polymerase nucleotidyl transferase" evidence="10">
    <location>
        <begin position="88"/>
        <end position="154"/>
    </location>
</feature>
<dbReference type="GO" id="GO:0003677">
    <property type="term" value="F:DNA binding"/>
    <property type="evidence" value="ECO:0007669"/>
    <property type="project" value="InterPro"/>
</dbReference>
<keyword evidence="2" id="KW-1277">Toxin-antitoxin system</keyword>
<evidence type="ECO:0000256" key="4">
    <source>
        <dbReference type="ARBA" id="ARBA00022695"/>
    </source>
</evidence>
<evidence type="ECO:0000256" key="7">
    <source>
        <dbReference type="ARBA" id="ARBA00022840"/>
    </source>
</evidence>
<evidence type="ECO:0000256" key="5">
    <source>
        <dbReference type="ARBA" id="ARBA00022723"/>
    </source>
</evidence>
<dbReference type="PANTHER" id="PTHR33571">
    <property type="entry name" value="SSL8005 PROTEIN"/>
    <property type="match status" value="1"/>
</dbReference>
<dbReference type="Gene3D" id="3.30.460.10">
    <property type="entry name" value="Beta Polymerase, domain 2"/>
    <property type="match status" value="1"/>
</dbReference>
<organism evidence="11 12">
    <name type="scientific">Nocardioides marmoriginsengisoli</name>
    <dbReference type="NCBI Taxonomy" id="661483"/>
    <lineage>
        <taxon>Bacteria</taxon>
        <taxon>Bacillati</taxon>
        <taxon>Actinomycetota</taxon>
        <taxon>Actinomycetes</taxon>
        <taxon>Propionibacteriales</taxon>
        <taxon>Nocardioidaceae</taxon>
        <taxon>Nocardioides</taxon>
    </lineage>
</organism>
<keyword evidence="12" id="KW-1185">Reference proteome</keyword>
<gene>
    <name evidence="11" type="ORF">EFK50_11135</name>
</gene>
<dbReference type="EMBL" id="RJSE01000007">
    <property type="protein sequence ID" value="RNL63344.1"/>
    <property type="molecule type" value="Genomic_DNA"/>
</dbReference>
<comment type="similarity">
    <text evidence="9">Belongs to the MntA antitoxin family.</text>
</comment>
<evidence type="ECO:0000256" key="6">
    <source>
        <dbReference type="ARBA" id="ARBA00022741"/>
    </source>
</evidence>
<evidence type="ECO:0000256" key="9">
    <source>
        <dbReference type="ARBA" id="ARBA00038276"/>
    </source>
</evidence>
<keyword evidence="6" id="KW-0547">Nucleotide-binding</keyword>
<protein>
    <submittedName>
        <fullName evidence="11">Toxin-antitoxin system toxin subunit</fullName>
    </submittedName>
</protein>
<dbReference type="PANTHER" id="PTHR33571:SF12">
    <property type="entry name" value="BSL3053 PROTEIN"/>
    <property type="match status" value="1"/>
</dbReference>